<dbReference type="InterPro" id="IPR028098">
    <property type="entry name" value="Glyco_trans_4-like_N"/>
</dbReference>
<reference evidence="3 4" key="1">
    <citation type="journal article" date="2016" name="Nat. Commun.">
        <title>Thousands of microbial genomes shed light on interconnected biogeochemical processes in an aquifer system.</title>
        <authorList>
            <person name="Anantharaman K."/>
            <person name="Brown C.T."/>
            <person name="Hug L.A."/>
            <person name="Sharon I."/>
            <person name="Castelle C.J."/>
            <person name="Probst A.J."/>
            <person name="Thomas B.C."/>
            <person name="Singh A."/>
            <person name="Wilkins M.J."/>
            <person name="Karaoz U."/>
            <person name="Brodie E.L."/>
            <person name="Williams K.H."/>
            <person name="Hubbard S.S."/>
            <person name="Banfield J.F."/>
        </authorList>
    </citation>
    <scope>NUCLEOTIDE SEQUENCE [LARGE SCALE GENOMIC DNA]</scope>
</reference>
<dbReference type="Proteomes" id="UP000176404">
    <property type="component" value="Unassembled WGS sequence"/>
</dbReference>
<dbReference type="InterPro" id="IPR050194">
    <property type="entry name" value="Glycosyltransferase_grp1"/>
</dbReference>
<dbReference type="Pfam" id="PF13439">
    <property type="entry name" value="Glyco_transf_4"/>
    <property type="match status" value="1"/>
</dbReference>
<gene>
    <name evidence="3" type="ORF">A2892_03495</name>
</gene>
<evidence type="ECO:0000313" key="3">
    <source>
        <dbReference type="EMBL" id="OGM59390.1"/>
    </source>
</evidence>
<dbReference type="AlphaFoldDB" id="A0A1F8B655"/>
<evidence type="ECO:0000259" key="2">
    <source>
        <dbReference type="Pfam" id="PF13439"/>
    </source>
</evidence>
<dbReference type="Gene3D" id="3.40.50.2000">
    <property type="entry name" value="Glycogen Phosphorylase B"/>
    <property type="match status" value="2"/>
</dbReference>
<proteinExistence type="predicted"/>
<dbReference type="Pfam" id="PF00534">
    <property type="entry name" value="Glycos_transf_1"/>
    <property type="match status" value="1"/>
</dbReference>
<sequence length="377" mass="43144">MNILVVHEADYIDQVVYEYQIIPELLASRGHNVYVIDFSTKKGGVYQNVKKANKKAGVTLIRPRIVNIPYLARLSASVSHFLAIGRVIQKRKIDKIILYSIPTNGIQTLFWGNMYKIPVLFRLLDVLHELVPNSLARYPIYILEKIIYKYSNCVLAVTPQTTNYALKLGANPKTTFYLPTGADFDLFHPAPKKKKLLKKYHLCSTDLVILFAGTMFRFSGLDGIIKKMSNHLPKLPNLKLVIVGRGEQEKELRRLVEKLNLSKNVIFTGFVNYKNLVEYINLADICINPFRITPATNAIFPGKIYQYTSCAKPTLATKLQGMIDIFPVNNKAGIYYYDTEDEFFKLIPKVLNKKFHNPNPSIQEITKTIEQRLKLLK</sequence>
<dbReference type="EMBL" id="MGHD01000020">
    <property type="protein sequence ID" value="OGM59390.1"/>
    <property type="molecule type" value="Genomic_DNA"/>
</dbReference>
<accession>A0A1F8B655</accession>
<dbReference type="SUPFAM" id="SSF53756">
    <property type="entry name" value="UDP-Glycosyltransferase/glycogen phosphorylase"/>
    <property type="match status" value="1"/>
</dbReference>
<comment type="caution">
    <text evidence="3">The sequence shown here is derived from an EMBL/GenBank/DDBJ whole genome shotgun (WGS) entry which is preliminary data.</text>
</comment>
<protein>
    <recommendedName>
        <fullName evidence="5">Glycosyl transferase family 1 domain-containing protein</fullName>
    </recommendedName>
</protein>
<dbReference type="InterPro" id="IPR001296">
    <property type="entry name" value="Glyco_trans_1"/>
</dbReference>
<dbReference type="PANTHER" id="PTHR45947">
    <property type="entry name" value="SULFOQUINOVOSYL TRANSFERASE SQD2"/>
    <property type="match status" value="1"/>
</dbReference>
<dbReference type="GO" id="GO:0016757">
    <property type="term" value="F:glycosyltransferase activity"/>
    <property type="evidence" value="ECO:0007669"/>
    <property type="project" value="InterPro"/>
</dbReference>
<dbReference type="PANTHER" id="PTHR45947:SF3">
    <property type="entry name" value="SULFOQUINOVOSYL TRANSFERASE SQD2"/>
    <property type="match status" value="1"/>
</dbReference>
<evidence type="ECO:0000313" key="4">
    <source>
        <dbReference type="Proteomes" id="UP000176404"/>
    </source>
</evidence>
<feature type="domain" description="Glycosyl transferase family 1" evidence="1">
    <location>
        <begin position="196"/>
        <end position="354"/>
    </location>
</feature>
<dbReference type="STRING" id="1802517.A2892_03495"/>
<evidence type="ECO:0000259" key="1">
    <source>
        <dbReference type="Pfam" id="PF00534"/>
    </source>
</evidence>
<organism evidence="3 4">
    <name type="scientific">Candidatus Woesebacteria bacterium RIFCSPLOWO2_01_FULL_39_10b</name>
    <dbReference type="NCBI Taxonomy" id="1802517"/>
    <lineage>
        <taxon>Bacteria</taxon>
        <taxon>Candidatus Woeseibacteriota</taxon>
    </lineage>
</organism>
<evidence type="ECO:0008006" key="5">
    <source>
        <dbReference type="Google" id="ProtNLM"/>
    </source>
</evidence>
<feature type="domain" description="Glycosyltransferase subfamily 4-like N-terminal" evidence="2">
    <location>
        <begin position="26"/>
        <end position="185"/>
    </location>
</feature>
<name>A0A1F8B655_9BACT</name>